<accession>A0ABU8DXJ7</accession>
<keyword evidence="4" id="KW-0804">Transcription</keyword>
<evidence type="ECO:0000256" key="2">
    <source>
        <dbReference type="ARBA" id="ARBA00023015"/>
    </source>
</evidence>
<dbReference type="PANTHER" id="PTHR43133">
    <property type="entry name" value="RNA POLYMERASE ECF-TYPE SIGMA FACTO"/>
    <property type="match status" value="1"/>
</dbReference>
<keyword evidence="2" id="KW-0805">Transcription regulation</keyword>
<comment type="caution">
    <text evidence="7">The sequence shown here is derived from an EMBL/GenBank/DDBJ whole genome shotgun (WGS) entry which is preliminary data.</text>
</comment>
<comment type="similarity">
    <text evidence="1">Belongs to the sigma-70 factor family. ECF subfamily.</text>
</comment>
<gene>
    <name evidence="7" type="ORF">TEK04_17735</name>
</gene>
<dbReference type="CDD" id="cd06171">
    <property type="entry name" value="Sigma70_r4"/>
    <property type="match status" value="1"/>
</dbReference>
<evidence type="ECO:0000259" key="5">
    <source>
        <dbReference type="Pfam" id="PF04542"/>
    </source>
</evidence>
<dbReference type="Gene3D" id="1.10.1740.10">
    <property type="match status" value="1"/>
</dbReference>
<organism evidence="7 8">
    <name type="scientific">Klenkia sesuvii</name>
    <dbReference type="NCBI Taxonomy" id="3103137"/>
    <lineage>
        <taxon>Bacteria</taxon>
        <taxon>Bacillati</taxon>
        <taxon>Actinomycetota</taxon>
        <taxon>Actinomycetes</taxon>
        <taxon>Geodermatophilales</taxon>
        <taxon>Geodermatophilaceae</taxon>
        <taxon>Klenkia</taxon>
    </lineage>
</organism>
<dbReference type="PANTHER" id="PTHR43133:SF25">
    <property type="entry name" value="RNA POLYMERASE SIGMA FACTOR RFAY-RELATED"/>
    <property type="match status" value="1"/>
</dbReference>
<dbReference type="SUPFAM" id="SSF88659">
    <property type="entry name" value="Sigma3 and sigma4 domains of RNA polymerase sigma factors"/>
    <property type="match status" value="1"/>
</dbReference>
<reference evidence="7 8" key="1">
    <citation type="submission" date="2024-03" db="EMBL/GenBank/DDBJ databases">
        <title>Draft genome sequence of Klenkia sp. LSe6-5.</title>
        <authorList>
            <person name="Duangmal K."/>
            <person name="Chantavorakit T."/>
        </authorList>
    </citation>
    <scope>NUCLEOTIDE SEQUENCE [LARGE SCALE GENOMIC DNA]</scope>
    <source>
        <strain evidence="7 8">LSe6-5</strain>
    </source>
</reference>
<feature type="domain" description="RNA polymerase sigma factor 70 region 4 type 2" evidence="6">
    <location>
        <begin position="98"/>
        <end position="149"/>
    </location>
</feature>
<keyword evidence="3" id="KW-0731">Sigma factor</keyword>
<dbReference type="NCBIfam" id="TIGR02937">
    <property type="entry name" value="sigma70-ECF"/>
    <property type="match status" value="1"/>
</dbReference>
<dbReference type="InterPro" id="IPR013324">
    <property type="entry name" value="RNA_pol_sigma_r3/r4-like"/>
</dbReference>
<dbReference type="InterPro" id="IPR036388">
    <property type="entry name" value="WH-like_DNA-bd_sf"/>
</dbReference>
<dbReference type="RefSeq" id="WP_336405684.1">
    <property type="nucleotide sequence ID" value="NZ_JBAPLU010000022.1"/>
</dbReference>
<feature type="domain" description="RNA polymerase sigma-70 region 2" evidence="5">
    <location>
        <begin position="8"/>
        <end position="70"/>
    </location>
</feature>
<evidence type="ECO:0000313" key="7">
    <source>
        <dbReference type="EMBL" id="MEI4273567.1"/>
    </source>
</evidence>
<evidence type="ECO:0000256" key="3">
    <source>
        <dbReference type="ARBA" id="ARBA00023082"/>
    </source>
</evidence>
<dbReference type="EMBL" id="JBAPLU010000022">
    <property type="protein sequence ID" value="MEI4273567.1"/>
    <property type="molecule type" value="Genomic_DNA"/>
</dbReference>
<protein>
    <submittedName>
        <fullName evidence="7">Sigma-70 family RNA polymerase sigma factor</fullName>
    </submittedName>
</protein>
<dbReference type="InterPro" id="IPR007627">
    <property type="entry name" value="RNA_pol_sigma70_r2"/>
</dbReference>
<dbReference type="Gene3D" id="1.10.10.10">
    <property type="entry name" value="Winged helix-like DNA-binding domain superfamily/Winged helix DNA-binding domain"/>
    <property type="match status" value="1"/>
</dbReference>
<dbReference type="InterPro" id="IPR013325">
    <property type="entry name" value="RNA_pol_sigma_r2"/>
</dbReference>
<dbReference type="InterPro" id="IPR014284">
    <property type="entry name" value="RNA_pol_sigma-70_dom"/>
</dbReference>
<evidence type="ECO:0000256" key="4">
    <source>
        <dbReference type="ARBA" id="ARBA00023163"/>
    </source>
</evidence>
<dbReference type="SUPFAM" id="SSF88946">
    <property type="entry name" value="Sigma2 domain of RNA polymerase sigma factors"/>
    <property type="match status" value="1"/>
</dbReference>
<sequence length="177" mass="19074">MSDWFEDLYRETQGPVLAYLARRVPPADAADLMAETYLVAWRRRADLRSASEGRPWLFGVARRLLAEHHRLRPDAVALDDVGDPAAPADGTSVDHGPAVRAALRTLGPVGRELVTLTVWDGLSPAEAAAVVGLTAGTARVRLHRARARLARHPQLRDLLEDPAPAESSLAAAAAQPT</sequence>
<name>A0ABU8DXJ7_9ACTN</name>
<dbReference type="InterPro" id="IPR013249">
    <property type="entry name" value="RNA_pol_sigma70_r4_t2"/>
</dbReference>
<proteinExistence type="inferred from homology"/>
<keyword evidence="8" id="KW-1185">Reference proteome</keyword>
<evidence type="ECO:0000259" key="6">
    <source>
        <dbReference type="Pfam" id="PF08281"/>
    </source>
</evidence>
<dbReference type="Pfam" id="PF04542">
    <property type="entry name" value="Sigma70_r2"/>
    <property type="match status" value="1"/>
</dbReference>
<evidence type="ECO:0000256" key="1">
    <source>
        <dbReference type="ARBA" id="ARBA00010641"/>
    </source>
</evidence>
<dbReference type="Proteomes" id="UP001361570">
    <property type="component" value="Unassembled WGS sequence"/>
</dbReference>
<dbReference type="Pfam" id="PF08281">
    <property type="entry name" value="Sigma70_r4_2"/>
    <property type="match status" value="1"/>
</dbReference>
<evidence type="ECO:0000313" key="8">
    <source>
        <dbReference type="Proteomes" id="UP001361570"/>
    </source>
</evidence>
<dbReference type="InterPro" id="IPR039425">
    <property type="entry name" value="RNA_pol_sigma-70-like"/>
</dbReference>